<gene>
    <name evidence="3" type="ORF">EXY23_09915</name>
</gene>
<dbReference type="AlphaFoldDB" id="A0A4R4DPD0"/>
<protein>
    <submittedName>
        <fullName evidence="3">Flavin-nucleotide-binding protein</fullName>
    </submittedName>
</protein>
<dbReference type="RefSeq" id="WP_132287809.1">
    <property type="nucleotide sequence ID" value="NZ_SKBM01000007.1"/>
</dbReference>
<comment type="caution">
    <text evidence="3">The sequence shown here is derived from an EMBL/GenBank/DDBJ whole genome shotgun (WGS) entry which is preliminary data.</text>
</comment>
<dbReference type="Proteomes" id="UP000295023">
    <property type="component" value="Unassembled WGS sequence"/>
</dbReference>
<evidence type="ECO:0000259" key="2">
    <source>
        <dbReference type="Pfam" id="PF01243"/>
    </source>
</evidence>
<dbReference type="InterPro" id="IPR011576">
    <property type="entry name" value="Pyridox_Oxase_N"/>
</dbReference>
<organism evidence="3 4">
    <name type="scientific">Roseicella aquatilis</name>
    <dbReference type="NCBI Taxonomy" id="2527868"/>
    <lineage>
        <taxon>Bacteria</taxon>
        <taxon>Pseudomonadati</taxon>
        <taxon>Pseudomonadota</taxon>
        <taxon>Alphaproteobacteria</taxon>
        <taxon>Acetobacterales</taxon>
        <taxon>Roseomonadaceae</taxon>
        <taxon>Roseicella</taxon>
    </lineage>
</organism>
<evidence type="ECO:0000313" key="3">
    <source>
        <dbReference type="EMBL" id="TCZ63689.1"/>
    </source>
</evidence>
<evidence type="ECO:0000256" key="1">
    <source>
        <dbReference type="SAM" id="MobiDB-lite"/>
    </source>
</evidence>
<feature type="compositionally biased region" description="Low complexity" evidence="1">
    <location>
        <begin position="12"/>
        <end position="21"/>
    </location>
</feature>
<dbReference type="NCBIfam" id="TIGR04025">
    <property type="entry name" value="PPOX_FMN_DR2398"/>
    <property type="match status" value="1"/>
</dbReference>
<reference evidence="3 4" key="1">
    <citation type="submission" date="2019-03" db="EMBL/GenBank/DDBJ databases">
        <title>Paracraurococcus aquatilis NE82 genome sequence.</title>
        <authorList>
            <person name="Zhao Y."/>
            <person name="Du Z."/>
        </authorList>
    </citation>
    <scope>NUCLEOTIDE SEQUENCE [LARGE SCALE GENOMIC DNA]</scope>
    <source>
        <strain evidence="3 4">NE82</strain>
    </source>
</reference>
<feature type="domain" description="Pyridoxamine 5'-phosphate oxidase N-terminal" evidence="2">
    <location>
        <begin position="54"/>
        <end position="173"/>
    </location>
</feature>
<proteinExistence type="predicted"/>
<dbReference type="Pfam" id="PF01243">
    <property type="entry name" value="PNPOx_N"/>
    <property type="match status" value="1"/>
</dbReference>
<name>A0A4R4DPD0_9PROT</name>
<dbReference type="PANTHER" id="PTHR42815">
    <property type="entry name" value="FAD-BINDING, PUTATIVE (AFU_ORTHOLOGUE AFUA_6G07600)-RELATED"/>
    <property type="match status" value="1"/>
</dbReference>
<dbReference type="PANTHER" id="PTHR42815:SF2">
    <property type="entry name" value="FAD-BINDING, PUTATIVE (AFU_ORTHOLOGUE AFUA_6G07600)-RELATED"/>
    <property type="match status" value="1"/>
</dbReference>
<dbReference type="SUPFAM" id="SSF50475">
    <property type="entry name" value="FMN-binding split barrel"/>
    <property type="match status" value="1"/>
</dbReference>
<evidence type="ECO:0000313" key="4">
    <source>
        <dbReference type="Proteomes" id="UP000295023"/>
    </source>
</evidence>
<accession>A0A4R4DPD0</accession>
<dbReference type="OrthoDB" id="9790331at2"/>
<dbReference type="EMBL" id="SKBM01000007">
    <property type="protein sequence ID" value="TCZ63689.1"/>
    <property type="molecule type" value="Genomic_DNA"/>
</dbReference>
<feature type="region of interest" description="Disordered" evidence="1">
    <location>
        <begin position="1"/>
        <end position="24"/>
    </location>
</feature>
<dbReference type="Gene3D" id="2.30.110.10">
    <property type="entry name" value="Electron Transport, Fmn-binding Protein, Chain A"/>
    <property type="match status" value="1"/>
</dbReference>
<dbReference type="InterPro" id="IPR012349">
    <property type="entry name" value="Split_barrel_FMN-bd"/>
</dbReference>
<dbReference type="InterPro" id="IPR024029">
    <property type="entry name" value="Pyridox_Oxase_FMN-dep"/>
</dbReference>
<sequence length="225" mass="23869">MDSTIPGDPIHGAGPSSAGPSPADPFAVTTLEQLATLYDPPRELVLKKVTHRLEPRTLAFIAAAPFAILATVGPNGVHATPRGDAPGFIEALDDRTLALPDRRGNNRLDGLRDIIANPAVALLFLVPGVGEALRVNGIARITADPALRARFAVQGKEPATVILVTVGEVYMQCAKAVLRSKLWGGRDRPGTVPSMGEMMAAHTGGLVEPVRYDAEAPQRLRDTMY</sequence>
<keyword evidence="4" id="KW-1185">Reference proteome</keyword>